<keyword evidence="1" id="KW-0732">Signal</keyword>
<evidence type="ECO:0000256" key="1">
    <source>
        <dbReference type="SAM" id="SignalP"/>
    </source>
</evidence>
<name>A0A9Y2P1L7_9RHOB</name>
<gene>
    <name evidence="2" type="ORF">QPJ95_01895</name>
</gene>
<dbReference type="InterPro" id="IPR036163">
    <property type="entry name" value="HMA_dom_sf"/>
</dbReference>
<evidence type="ECO:0000313" key="3">
    <source>
        <dbReference type="Proteomes" id="UP001238334"/>
    </source>
</evidence>
<dbReference type="RefSeq" id="WP_270920229.1">
    <property type="nucleotide sequence ID" value="NZ_CP127247.1"/>
</dbReference>
<dbReference type="Gene3D" id="3.30.70.100">
    <property type="match status" value="1"/>
</dbReference>
<dbReference type="GO" id="GO:0046872">
    <property type="term" value="F:metal ion binding"/>
    <property type="evidence" value="ECO:0007669"/>
    <property type="project" value="InterPro"/>
</dbReference>
<dbReference type="KEGG" id="ppso:QPJ95_01895"/>
<proteinExistence type="predicted"/>
<feature type="signal peptide" evidence="1">
    <location>
        <begin position="1"/>
        <end position="20"/>
    </location>
</feature>
<protein>
    <submittedName>
        <fullName evidence="2">Periplasmic mercury ion-binding protein</fullName>
    </submittedName>
</protein>
<sequence>MKNLLIPTLMAACFAGGALAEQRQATIEVSELTCPSCPYIAAQAVSAVDLVVIVDGVYDDAAQSVVFELTYDTEITTLAEIASASEQFGYPGRVLQNPPES</sequence>
<dbReference type="AlphaFoldDB" id="A0A9Y2P1L7"/>
<dbReference type="EMBL" id="CP127247">
    <property type="protein sequence ID" value="WIY25726.1"/>
    <property type="molecule type" value="Genomic_DNA"/>
</dbReference>
<keyword evidence="3" id="KW-1185">Reference proteome</keyword>
<feature type="chain" id="PRO_5040803909" evidence="1">
    <location>
        <begin position="21"/>
        <end position="101"/>
    </location>
</feature>
<evidence type="ECO:0000313" key="2">
    <source>
        <dbReference type="EMBL" id="WIY25726.1"/>
    </source>
</evidence>
<accession>A0A9Y2P1L7</accession>
<reference evidence="2 3" key="1">
    <citation type="submission" date="2023-06" db="EMBL/GenBank/DDBJ databases">
        <title>Parasedimentitalea psychrophila sp. nov., a psychrophilic bacterium isolated from deep-sea sediment.</title>
        <authorList>
            <person name="Li A."/>
        </authorList>
    </citation>
    <scope>NUCLEOTIDE SEQUENCE [LARGE SCALE GENOMIC DNA]</scope>
    <source>
        <strain evidence="2 3">QS115</strain>
    </source>
</reference>
<dbReference type="Proteomes" id="UP001238334">
    <property type="component" value="Chromosome"/>
</dbReference>
<dbReference type="SUPFAM" id="SSF55008">
    <property type="entry name" value="HMA, heavy metal-associated domain"/>
    <property type="match status" value="1"/>
</dbReference>
<organism evidence="2 3">
    <name type="scientific">Parasedimentitalea psychrophila</name>
    <dbReference type="NCBI Taxonomy" id="2997337"/>
    <lineage>
        <taxon>Bacteria</taxon>
        <taxon>Pseudomonadati</taxon>
        <taxon>Pseudomonadota</taxon>
        <taxon>Alphaproteobacteria</taxon>
        <taxon>Rhodobacterales</taxon>
        <taxon>Paracoccaceae</taxon>
        <taxon>Parasedimentitalea</taxon>
    </lineage>
</organism>